<dbReference type="OrthoDB" id="2592041at2"/>
<dbReference type="SUPFAM" id="SSF53448">
    <property type="entry name" value="Nucleotide-diphospho-sugar transferases"/>
    <property type="match status" value="1"/>
</dbReference>
<evidence type="ECO:0000259" key="4">
    <source>
        <dbReference type="Pfam" id="PF00535"/>
    </source>
</evidence>
<organism evidence="5 6">
    <name type="scientific">Isosphaera pallida (strain ATCC 43644 / DSM 9630 / IS1B)</name>
    <dbReference type="NCBI Taxonomy" id="575540"/>
    <lineage>
        <taxon>Bacteria</taxon>
        <taxon>Pseudomonadati</taxon>
        <taxon>Planctomycetota</taxon>
        <taxon>Planctomycetia</taxon>
        <taxon>Isosphaerales</taxon>
        <taxon>Isosphaeraceae</taxon>
        <taxon>Isosphaera</taxon>
    </lineage>
</organism>
<protein>
    <submittedName>
        <fullName evidence="5">Glycosyl transferase family 2</fullName>
    </submittedName>
</protein>
<dbReference type="InParanoid" id="E8R0M1"/>
<accession>E8R0M1</accession>
<dbReference type="PANTHER" id="PTHR43179">
    <property type="entry name" value="RHAMNOSYLTRANSFERASE WBBL"/>
    <property type="match status" value="1"/>
</dbReference>
<evidence type="ECO:0000256" key="1">
    <source>
        <dbReference type="ARBA" id="ARBA00006739"/>
    </source>
</evidence>
<dbReference type="RefSeq" id="WP_013563495.1">
    <property type="nucleotide sequence ID" value="NC_014962.1"/>
</dbReference>
<keyword evidence="6" id="KW-1185">Reference proteome</keyword>
<dbReference type="HOGENOM" id="CLU_023845_4_0_0"/>
<name>E8R0M1_ISOPI</name>
<dbReference type="AlphaFoldDB" id="E8R0M1"/>
<dbReference type="EMBL" id="CP002353">
    <property type="protein sequence ID" value="ADV61206.1"/>
    <property type="molecule type" value="Genomic_DNA"/>
</dbReference>
<dbReference type="PANTHER" id="PTHR43179:SF12">
    <property type="entry name" value="GALACTOFURANOSYLTRANSFERASE GLFT2"/>
    <property type="match status" value="1"/>
</dbReference>
<feature type="domain" description="Glycosyltransferase 2-like" evidence="4">
    <location>
        <begin position="19"/>
        <end position="132"/>
    </location>
</feature>
<dbReference type="eggNOG" id="COG1216">
    <property type="taxonomic scope" value="Bacteria"/>
</dbReference>
<dbReference type="GO" id="GO:0016757">
    <property type="term" value="F:glycosyltransferase activity"/>
    <property type="evidence" value="ECO:0007669"/>
    <property type="project" value="UniProtKB-KW"/>
</dbReference>
<dbReference type="InterPro" id="IPR001173">
    <property type="entry name" value="Glyco_trans_2-like"/>
</dbReference>
<reference key="1">
    <citation type="submission" date="2010-11" db="EMBL/GenBank/DDBJ databases">
        <title>The complete sequence of chromosome of Isophaera pallida ATCC 43644.</title>
        <authorList>
            <consortium name="US DOE Joint Genome Institute (JGI-PGF)"/>
            <person name="Lucas S."/>
            <person name="Copeland A."/>
            <person name="Lapidus A."/>
            <person name="Bruce D."/>
            <person name="Goodwin L."/>
            <person name="Pitluck S."/>
            <person name="Kyrpides N."/>
            <person name="Mavromatis K."/>
            <person name="Pagani I."/>
            <person name="Ivanova N."/>
            <person name="Saunders E."/>
            <person name="Brettin T."/>
            <person name="Detter J.C."/>
            <person name="Han C."/>
            <person name="Tapia R."/>
            <person name="Land M."/>
            <person name="Hauser L."/>
            <person name="Markowitz V."/>
            <person name="Cheng J.-F."/>
            <person name="Hugenholtz P."/>
            <person name="Woyke T."/>
            <person name="Wu D."/>
            <person name="Eisen J.A."/>
        </authorList>
    </citation>
    <scope>NUCLEOTIDE SEQUENCE</scope>
    <source>
        <strain>ATCC 43644</strain>
    </source>
</reference>
<keyword evidence="3 5" id="KW-0808">Transferase</keyword>
<dbReference type="STRING" id="575540.Isop_0613"/>
<evidence type="ECO:0000256" key="3">
    <source>
        <dbReference type="ARBA" id="ARBA00022679"/>
    </source>
</evidence>
<gene>
    <name evidence="5" type="ordered locus">Isop_0613</name>
</gene>
<keyword evidence="2" id="KW-0328">Glycosyltransferase</keyword>
<reference evidence="5 6" key="2">
    <citation type="journal article" date="2011" name="Stand. Genomic Sci.">
        <title>Complete genome sequence of Isosphaera pallida type strain (IS1B).</title>
        <authorList>
            <consortium name="US DOE Joint Genome Institute (JGI-PGF)"/>
            <person name="Goker M."/>
            <person name="Cleland D."/>
            <person name="Saunders E."/>
            <person name="Lapidus A."/>
            <person name="Nolan M."/>
            <person name="Lucas S."/>
            <person name="Hammon N."/>
            <person name="Deshpande S."/>
            <person name="Cheng J.F."/>
            <person name="Tapia R."/>
            <person name="Han C."/>
            <person name="Goodwin L."/>
            <person name="Pitluck S."/>
            <person name="Liolios K."/>
            <person name="Pagani I."/>
            <person name="Ivanova N."/>
            <person name="Mavromatis K."/>
            <person name="Pati A."/>
            <person name="Chen A."/>
            <person name="Palaniappan K."/>
            <person name="Land M."/>
            <person name="Hauser L."/>
            <person name="Chang Y.J."/>
            <person name="Jeffries C.D."/>
            <person name="Detter J.C."/>
            <person name="Beck B."/>
            <person name="Woyke T."/>
            <person name="Bristow J."/>
            <person name="Eisen J.A."/>
            <person name="Markowitz V."/>
            <person name="Hugenholtz P."/>
            <person name="Kyrpides N.C."/>
            <person name="Klenk H.P."/>
        </authorList>
    </citation>
    <scope>NUCLEOTIDE SEQUENCE [LARGE SCALE GENOMIC DNA]</scope>
    <source>
        <strain evidence="6">ATCC 43644 / DSM 9630 / IS1B</strain>
    </source>
</reference>
<comment type="similarity">
    <text evidence="1">Belongs to the glycosyltransferase 2 family.</text>
</comment>
<dbReference type="KEGG" id="ipa:Isop_0613"/>
<dbReference type="CDD" id="cd04186">
    <property type="entry name" value="GT_2_like_c"/>
    <property type="match status" value="1"/>
</dbReference>
<evidence type="ECO:0000256" key="2">
    <source>
        <dbReference type="ARBA" id="ARBA00022676"/>
    </source>
</evidence>
<evidence type="ECO:0000313" key="5">
    <source>
        <dbReference type="EMBL" id="ADV61206.1"/>
    </source>
</evidence>
<dbReference type="InterPro" id="IPR029044">
    <property type="entry name" value="Nucleotide-diphossugar_trans"/>
</dbReference>
<sequence length="392" mass="42964">MEEAASPPSSSASAPPDCSVVIPTYNGRVWLERLLASIRRHRPDPQRVTLEVIVADDASTDGTASWLAAVYPEVTVVRNPVNQGFCGAANLGLSVARGRVVQLLNNDTEVTEGWIERALIHFNDPDVGAVAPLVVLMARPDLIDAAGDGYSLAGLPYNRLSHHPSASVADRGPVEVFGASASAAFYLGELIRDLGGFNRAYGSYYEDVELAFRIRWAGYRCVFEPSCRVKHHGHASYDHRKPQLHRRVARNGERLFWSCAPRSWIAAGLAVRLAYLGLNMARGLSNGRAWSILGGLVDAWSDPGLMWRRRRENLELAARWGRSPRLEAWPALFPIREVRAMRRHLQHRGTTTTAFPSPHTVSHASAKPSLPAHAATVAGCLDGVSTNRPLRP</sequence>
<dbReference type="Proteomes" id="UP000008631">
    <property type="component" value="Chromosome"/>
</dbReference>
<proteinExistence type="inferred from homology"/>
<evidence type="ECO:0000313" key="6">
    <source>
        <dbReference type="Proteomes" id="UP000008631"/>
    </source>
</evidence>
<dbReference type="Gene3D" id="3.90.550.10">
    <property type="entry name" value="Spore Coat Polysaccharide Biosynthesis Protein SpsA, Chain A"/>
    <property type="match status" value="1"/>
</dbReference>
<dbReference type="Pfam" id="PF00535">
    <property type="entry name" value="Glycos_transf_2"/>
    <property type="match status" value="1"/>
</dbReference>